<dbReference type="RefSeq" id="XP_033532195.1">
    <property type="nucleotide sequence ID" value="XM_033676595.1"/>
</dbReference>
<dbReference type="Pfam" id="PF13176">
    <property type="entry name" value="TPR_7"/>
    <property type="match status" value="1"/>
</dbReference>
<evidence type="ECO:0000313" key="2">
    <source>
        <dbReference type="Proteomes" id="UP000504638"/>
    </source>
</evidence>
<sequence>WVDAAELYRVAFITSKRILGEAHPGTLSITDHLAQIYEAKSRWGEVSVLYRQCLDIRRDNNVYGHPETLSTMENIAAMCMHQGHRPEAFDLYRELFEKRTFVTTRPETWEGMGFLRNHAIRGERWNEAEKLRRAILDEKRRFLGADDPTTLDWQPPLALVYQKQHRWDEAETLLRDYIDRSLEVNGLSHKITLHGLQEMQAVWGPRESLRCPSLAAAACLGLFTSGRQDVFRLGGRCWKDTRKPPA</sequence>
<dbReference type="InterPro" id="IPR019734">
    <property type="entry name" value="TPR_rpt"/>
</dbReference>
<proteinExistence type="predicted"/>
<evidence type="ECO:0000313" key="3">
    <source>
        <dbReference type="RefSeq" id="XP_033532195.1"/>
    </source>
</evidence>
<reference evidence="3" key="3">
    <citation type="submission" date="2025-04" db="UniProtKB">
        <authorList>
            <consortium name="RefSeq"/>
        </authorList>
    </citation>
    <scope>IDENTIFICATION</scope>
    <source>
        <strain evidence="3">CBS 781.70</strain>
    </source>
</reference>
<dbReference type="OrthoDB" id="5986190at2759"/>
<dbReference type="Pfam" id="PF13374">
    <property type="entry name" value="TPR_10"/>
    <property type="match status" value="2"/>
</dbReference>
<dbReference type="GeneID" id="54417165"/>
<dbReference type="Gene3D" id="1.25.40.10">
    <property type="entry name" value="Tetratricopeptide repeat domain"/>
    <property type="match status" value="2"/>
</dbReference>
<protein>
    <recommendedName>
        <fullName evidence="4">TPR-like protein</fullName>
    </recommendedName>
</protein>
<gene>
    <name evidence="1 3" type="ORF">P152DRAFT_400974</name>
</gene>
<keyword evidence="2" id="KW-1185">Reference proteome</keyword>
<dbReference type="PANTHER" id="PTHR46082:SF11">
    <property type="entry name" value="AAA+ ATPASE DOMAIN-CONTAINING PROTEIN-RELATED"/>
    <property type="match status" value="1"/>
</dbReference>
<dbReference type="SUPFAM" id="SSF48452">
    <property type="entry name" value="TPR-like"/>
    <property type="match status" value="1"/>
</dbReference>
<dbReference type="Proteomes" id="UP000504638">
    <property type="component" value="Unplaced"/>
</dbReference>
<reference evidence="1 3" key="1">
    <citation type="submission" date="2020-01" db="EMBL/GenBank/DDBJ databases">
        <authorList>
            <consortium name="DOE Joint Genome Institute"/>
            <person name="Haridas S."/>
            <person name="Albert R."/>
            <person name="Binder M."/>
            <person name="Bloem J."/>
            <person name="Labutti K."/>
            <person name="Salamov A."/>
            <person name="Andreopoulos B."/>
            <person name="Baker S.E."/>
            <person name="Barry K."/>
            <person name="Bills G."/>
            <person name="Bluhm B.H."/>
            <person name="Cannon C."/>
            <person name="Castanera R."/>
            <person name="Culley D.E."/>
            <person name="Daum C."/>
            <person name="Ezra D."/>
            <person name="Gonzalez J.B."/>
            <person name="Henrissat B."/>
            <person name="Kuo A."/>
            <person name="Liang C."/>
            <person name="Lipzen A."/>
            <person name="Lutzoni F."/>
            <person name="Magnuson J."/>
            <person name="Mondo S."/>
            <person name="Nolan M."/>
            <person name="Ohm R."/>
            <person name="Pangilinan J."/>
            <person name="Park H.-J."/>
            <person name="Ramirez L."/>
            <person name="Alfaro M."/>
            <person name="Sun H."/>
            <person name="Tritt A."/>
            <person name="Yoshinaga Y."/>
            <person name="Zwiers L.-H."/>
            <person name="Turgeon B.G."/>
            <person name="Goodwin S.B."/>
            <person name="Spatafora J.W."/>
            <person name="Crous P.W."/>
            <person name="Grigoriev I.V."/>
        </authorList>
    </citation>
    <scope>NUCLEOTIDE SEQUENCE</scope>
    <source>
        <strain evidence="1 3">CBS 781.70</strain>
    </source>
</reference>
<feature type="non-terminal residue" evidence="1">
    <location>
        <position position="1"/>
    </location>
</feature>
<dbReference type="InterPro" id="IPR053137">
    <property type="entry name" value="NLR-like"/>
</dbReference>
<dbReference type="AlphaFoldDB" id="A0A6G1FXQ5"/>
<evidence type="ECO:0008006" key="4">
    <source>
        <dbReference type="Google" id="ProtNLM"/>
    </source>
</evidence>
<dbReference type="PANTHER" id="PTHR46082">
    <property type="entry name" value="ATP/GTP-BINDING PROTEIN-RELATED"/>
    <property type="match status" value="1"/>
</dbReference>
<evidence type="ECO:0000313" key="1">
    <source>
        <dbReference type="EMBL" id="KAF1810564.1"/>
    </source>
</evidence>
<dbReference type="InterPro" id="IPR011990">
    <property type="entry name" value="TPR-like_helical_dom_sf"/>
</dbReference>
<name>A0A6G1FXQ5_9PEZI</name>
<dbReference type="EMBL" id="ML975165">
    <property type="protein sequence ID" value="KAF1810564.1"/>
    <property type="molecule type" value="Genomic_DNA"/>
</dbReference>
<accession>A0A6G1FXQ5</accession>
<reference evidence="3" key="2">
    <citation type="submission" date="2020-04" db="EMBL/GenBank/DDBJ databases">
        <authorList>
            <consortium name="NCBI Genome Project"/>
        </authorList>
    </citation>
    <scope>NUCLEOTIDE SEQUENCE</scope>
    <source>
        <strain evidence="3">CBS 781.70</strain>
    </source>
</reference>
<organism evidence="1">
    <name type="scientific">Eremomyces bilateralis CBS 781.70</name>
    <dbReference type="NCBI Taxonomy" id="1392243"/>
    <lineage>
        <taxon>Eukaryota</taxon>
        <taxon>Fungi</taxon>
        <taxon>Dikarya</taxon>
        <taxon>Ascomycota</taxon>
        <taxon>Pezizomycotina</taxon>
        <taxon>Dothideomycetes</taxon>
        <taxon>Dothideomycetes incertae sedis</taxon>
        <taxon>Eremomycetales</taxon>
        <taxon>Eremomycetaceae</taxon>
        <taxon>Eremomyces</taxon>
    </lineage>
</organism>